<feature type="transmembrane region" description="Helical" evidence="1">
    <location>
        <begin position="161"/>
        <end position="179"/>
    </location>
</feature>
<dbReference type="EMBL" id="JFYZ01000015">
    <property type="protein sequence ID" value="EZP80719.1"/>
    <property type="molecule type" value="Genomic_DNA"/>
</dbReference>
<comment type="caution">
    <text evidence="2">The sequence shown here is derived from an EMBL/GenBank/DDBJ whole genome shotgun (WGS) entry which is preliminary data.</text>
</comment>
<protein>
    <recommendedName>
        <fullName evidence="4">GDT1 family protein</fullName>
    </recommendedName>
</protein>
<feature type="transmembrane region" description="Helical" evidence="1">
    <location>
        <begin position="99"/>
        <end position="118"/>
    </location>
</feature>
<evidence type="ECO:0000313" key="2">
    <source>
        <dbReference type="EMBL" id="EZP80719.1"/>
    </source>
</evidence>
<dbReference type="AlphaFoldDB" id="A0A031JV12"/>
<dbReference type="Proteomes" id="UP000024329">
    <property type="component" value="Unassembled WGS sequence"/>
</dbReference>
<feature type="transmembrane region" description="Helical" evidence="1">
    <location>
        <begin position="69"/>
        <end position="87"/>
    </location>
</feature>
<dbReference type="eggNOG" id="COG2119">
    <property type="taxonomic scope" value="Bacteria"/>
</dbReference>
<sequence>MPAFYLTFLAVLLAGLGARDQVTIAGLALGQGRRPAVLVVAILTSIATATLAAYAAALMLVQLPPPARTIFASIALGMAGLESMVLAPRRDPREPTNSLGALALVLLAHQVTDAPRFLVFGMGVGLAGPWPAGAAGAIGGTMLVAFAWARPDLLATPVAHGMRRVVGALLLVTAITVFLRQIGIL</sequence>
<keyword evidence="1" id="KW-0812">Transmembrane</keyword>
<name>A0A031JV12_9SPHN</name>
<organism evidence="2 3">
    <name type="scientific">Novosphingobium resinovorum</name>
    <dbReference type="NCBI Taxonomy" id="158500"/>
    <lineage>
        <taxon>Bacteria</taxon>
        <taxon>Pseudomonadati</taxon>
        <taxon>Pseudomonadota</taxon>
        <taxon>Alphaproteobacteria</taxon>
        <taxon>Sphingomonadales</taxon>
        <taxon>Sphingomonadaceae</taxon>
        <taxon>Novosphingobium</taxon>
    </lineage>
</organism>
<dbReference type="PATRIC" id="fig|158500.4.peg.3201"/>
<dbReference type="STRING" id="158500.BES08_11785"/>
<evidence type="ECO:0000313" key="3">
    <source>
        <dbReference type="Proteomes" id="UP000024329"/>
    </source>
</evidence>
<evidence type="ECO:0000256" key="1">
    <source>
        <dbReference type="SAM" id="Phobius"/>
    </source>
</evidence>
<accession>A0A031JV12</accession>
<evidence type="ECO:0008006" key="4">
    <source>
        <dbReference type="Google" id="ProtNLM"/>
    </source>
</evidence>
<dbReference type="RefSeq" id="WP_036526829.1">
    <property type="nucleotide sequence ID" value="NZ_JFYZ01000015.1"/>
</dbReference>
<feature type="transmembrane region" description="Helical" evidence="1">
    <location>
        <begin position="130"/>
        <end position="149"/>
    </location>
</feature>
<keyword evidence="1" id="KW-1133">Transmembrane helix</keyword>
<keyword evidence="1" id="KW-0472">Membrane</keyword>
<proteinExistence type="predicted"/>
<reference evidence="2 3" key="1">
    <citation type="submission" date="2014-03" db="EMBL/GenBank/DDBJ databases">
        <title>Whole genome sequence of Novosphingobium resinovorum KF1.</title>
        <authorList>
            <person name="Gan H.M."/>
            <person name="Gan H.Y."/>
            <person name="Chew T.H."/>
            <person name="Savka M.A."/>
        </authorList>
    </citation>
    <scope>NUCLEOTIDE SEQUENCE [LARGE SCALE GENOMIC DNA]</scope>
    <source>
        <strain evidence="2 3">KF1</strain>
    </source>
</reference>
<feature type="transmembrane region" description="Helical" evidence="1">
    <location>
        <begin position="35"/>
        <end position="57"/>
    </location>
</feature>
<gene>
    <name evidence="2" type="ORF">BV97_03137</name>
</gene>